<protein>
    <submittedName>
        <fullName evidence="1">7526_t:CDS:1</fullName>
    </submittedName>
</protein>
<proteinExistence type="predicted"/>
<keyword evidence="2" id="KW-1185">Reference proteome</keyword>
<accession>A0A9N9FUJ8</accession>
<gene>
    <name evidence="1" type="ORF">FCALED_LOCUS6421</name>
</gene>
<sequence length="159" mass="17601">MPIPTVFKKLIRKFNQKPAGIENLNEDSKKIIKKWVKNNQDPLLLIEWDELGLMLRTTANPLHTKLSLVNVITTSTGFVQFPPIGTQSDCAFSFVDTDGLPARQALINAMCALVIHVNSATGNWAKPIIGVPNVGRVYQIEVPRKGEIDVTEFSCVFGP</sequence>
<evidence type="ECO:0000313" key="2">
    <source>
        <dbReference type="Proteomes" id="UP000789570"/>
    </source>
</evidence>
<evidence type="ECO:0000313" key="1">
    <source>
        <dbReference type="EMBL" id="CAG8557334.1"/>
    </source>
</evidence>
<dbReference type="EMBL" id="CAJVPQ010001532">
    <property type="protein sequence ID" value="CAG8557334.1"/>
    <property type="molecule type" value="Genomic_DNA"/>
</dbReference>
<dbReference type="AlphaFoldDB" id="A0A9N9FUJ8"/>
<dbReference type="OrthoDB" id="2396195at2759"/>
<dbReference type="Proteomes" id="UP000789570">
    <property type="component" value="Unassembled WGS sequence"/>
</dbReference>
<organism evidence="1 2">
    <name type="scientific">Funneliformis caledonium</name>
    <dbReference type="NCBI Taxonomy" id="1117310"/>
    <lineage>
        <taxon>Eukaryota</taxon>
        <taxon>Fungi</taxon>
        <taxon>Fungi incertae sedis</taxon>
        <taxon>Mucoromycota</taxon>
        <taxon>Glomeromycotina</taxon>
        <taxon>Glomeromycetes</taxon>
        <taxon>Glomerales</taxon>
        <taxon>Glomeraceae</taxon>
        <taxon>Funneliformis</taxon>
    </lineage>
</organism>
<name>A0A9N9FUJ8_9GLOM</name>
<reference evidence="1" key="1">
    <citation type="submission" date="2021-06" db="EMBL/GenBank/DDBJ databases">
        <authorList>
            <person name="Kallberg Y."/>
            <person name="Tangrot J."/>
            <person name="Rosling A."/>
        </authorList>
    </citation>
    <scope>NUCLEOTIDE SEQUENCE</scope>
    <source>
        <strain evidence="1">UK204</strain>
    </source>
</reference>
<comment type="caution">
    <text evidence="1">The sequence shown here is derived from an EMBL/GenBank/DDBJ whole genome shotgun (WGS) entry which is preliminary data.</text>
</comment>